<feature type="domain" description="SnoaL-like" evidence="1">
    <location>
        <begin position="6"/>
        <end position="107"/>
    </location>
</feature>
<dbReference type="EMBL" id="JBHRSE010000086">
    <property type="protein sequence ID" value="MFC3024722.1"/>
    <property type="molecule type" value="Genomic_DNA"/>
</dbReference>
<dbReference type="Proteomes" id="UP001595384">
    <property type="component" value="Unassembled WGS sequence"/>
</dbReference>
<organism evidence="2 3">
    <name type="scientific">Vibrio zhugei</name>
    <dbReference type="NCBI Taxonomy" id="2479546"/>
    <lineage>
        <taxon>Bacteria</taxon>
        <taxon>Pseudomonadati</taxon>
        <taxon>Pseudomonadota</taxon>
        <taxon>Gammaproteobacteria</taxon>
        <taxon>Vibrionales</taxon>
        <taxon>Vibrionaceae</taxon>
        <taxon>Vibrio</taxon>
    </lineage>
</organism>
<dbReference type="InterPro" id="IPR037401">
    <property type="entry name" value="SnoaL-like"/>
</dbReference>
<dbReference type="RefSeq" id="WP_123015923.1">
    <property type="nucleotide sequence ID" value="NZ_AP024911.1"/>
</dbReference>
<dbReference type="Pfam" id="PF12680">
    <property type="entry name" value="SnoaL_2"/>
    <property type="match status" value="1"/>
</dbReference>
<comment type="caution">
    <text evidence="2">The sequence shown here is derived from an EMBL/GenBank/DDBJ whole genome shotgun (WGS) entry which is preliminary data.</text>
</comment>
<proteinExistence type="predicted"/>
<evidence type="ECO:0000259" key="1">
    <source>
        <dbReference type="Pfam" id="PF12680"/>
    </source>
</evidence>
<accession>A0ABV7C9H6</accession>
<reference evidence="3" key="1">
    <citation type="journal article" date="2019" name="Int. J. Syst. Evol. Microbiol.">
        <title>The Global Catalogue of Microorganisms (GCM) 10K type strain sequencing project: providing services to taxonomists for standard genome sequencing and annotation.</title>
        <authorList>
            <consortium name="The Broad Institute Genomics Platform"/>
            <consortium name="The Broad Institute Genome Sequencing Center for Infectious Disease"/>
            <person name="Wu L."/>
            <person name="Ma J."/>
        </authorList>
    </citation>
    <scope>NUCLEOTIDE SEQUENCE [LARGE SCALE GENOMIC DNA]</scope>
    <source>
        <strain evidence="3">KCTC 62784</strain>
    </source>
</reference>
<evidence type="ECO:0000313" key="3">
    <source>
        <dbReference type="Proteomes" id="UP001595384"/>
    </source>
</evidence>
<sequence>MDSETVAQFYQALSKDNIDQLPTIYHDNIVFEDAAHRIEGIDSLCAYFSELYQNVERCDFDIDQHHQFGNVGFLVWQMTLIHPKLNGGRPVVVPGTTHLNFQDDKVIFHRDYFDLGQMLYEQLPILGHVIKAIKRKLGQ</sequence>
<dbReference type="SUPFAM" id="SSF54427">
    <property type="entry name" value="NTF2-like"/>
    <property type="match status" value="1"/>
</dbReference>
<protein>
    <submittedName>
        <fullName evidence="2">Nuclear transport factor 2 family protein</fullName>
    </submittedName>
</protein>
<name>A0ABV7C9H6_9VIBR</name>
<dbReference type="InterPro" id="IPR032710">
    <property type="entry name" value="NTF2-like_dom_sf"/>
</dbReference>
<evidence type="ECO:0000313" key="2">
    <source>
        <dbReference type="EMBL" id="MFC3024722.1"/>
    </source>
</evidence>
<keyword evidence="3" id="KW-1185">Reference proteome</keyword>
<gene>
    <name evidence="2" type="ORF">ACFODT_12900</name>
</gene>
<dbReference type="Gene3D" id="3.10.450.50">
    <property type="match status" value="1"/>
</dbReference>